<comment type="caution">
    <text evidence="2">The sequence shown here is derived from an EMBL/GenBank/DDBJ whole genome shotgun (WGS) entry which is preliminary data.</text>
</comment>
<reference evidence="2" key="1">
    <citation type="submission" date="2021-07" db="EMBL/GenBank/DDBJ databases">
        <authorList>
            <person name="Luelf R.H."/>
        </authorList>
    </citation>
    <scope>NUCLEOTIDE SEQUENCE</scope>
    <source>
        <strain evidence="2">TMW 2.2304</strain>
    </source>
</reference>
<evidence type="ECO:0000313" key="2">
    <source>
        <dbReference type="EMBL" id="MCT8505975.1"/>
    </source>
</evidence>
<name>A0A9X2X3B3_9GAMM</name>
<dbReference type="Gene3D" id="1.10.3680.10">
    <property type="entry name" value="TerB-like"/>
    <property type="match status" value="1"/>
</dbReference>
<feature type="domain" description="Co-chaperone DjlA N-terminal" evidence="1">
    <location>
        <begin position="15"/>
        <end position="131"/>
    </location>
</feature>
<keyword evidence="3" id="KW-1185">Reference proteome</keyword>
<sequence length="138" mass="16034">MLESPQAARRQVTLELAVAALLCEIMRADYEHDPRERAMLQELLTTRLTIAPDDVDELMSLAETEVEQAVDHYEFVRLIREQYGYEDRVALVAQMWQLAFADGELDALEEHRVRRLADLLYVSHSDFIRTKLEVMPES</sequence>
<protein>
    <submittedName>
        <fullName evidence="2">TerB family tellurite resistance protein</fullName>
    </submittedName>
</protein>
<organism evidence="2 3">
    <name type="scientific">Chromohalobacter moromii</name>
    <dbReference type="NCBI Taxonomy" id="2860329"/>
    <lineage>
        <taxon>Bacteria</taxon>
        <taxon>Pseudomonadati</taxon>
        <taxon>Pseudomonadota</taxon>
        <taxon>Gammaproteobacteria</taxon>
        <taxon>Oceanospirillales</taxon>
        <taxon>Halomonadaceae</taxon>
        <taxon>Chromohalobacter</taxon>
    </lineage>
</organism>
<dbReference type="SUPFAM" id="SSF158682">
    <property type="entry name" value="TerB-like"/>
    <property type="match status" value="1"/>
</dbReference>
<proteinExistence type="predicted"/>
<reference evidence="2" key="2">
    <citation type="journal article" date="2022" name="Syst. Appl. Microbiol.">
        <title>Chromohalobacter moromii sp. nov., a moderately halophilic bacterium isolated from lupine-based moromi fermentation.</title>
        <authorList>
            <person name="Lulf R.H."/>
            <person name="Hilgarth M."/>
            <person name="Ehrmann M.A."/>
        </authorList>
    </citation>
    <scope>NUCLEOTIDE SEQUENCE</scope>
    <source>
        <strain evidence="2">TMW 2.2304</strain>
    </source>
</reference>
<dbReference type="Pfam" id="PF05099">
    <property type="entry name" value="TerB"/>
    <property type="match status" value="1"/>
</dbReference>
<accession>A0A9X2X3B3</accession>
<dbReference type="InterPro" id="IPR029024">
    <property type="entry name" value="TerB-like"/>
</dbReference>
<gene>
    <name evidence="2" type="ORF">KZO87_11365</name>
</gene>
<dbReference type="CDD" id="cd07313">
    <property type="entry name" value="terB_like_2"/>
    <property type="match status" value="1"/>
</dbReference>
<dbReference type="InterPro" id="IPR007791">
    <property type="entry name" value="DjlA_N"/>
</dbReference>
<evidence type="ECO:0000259" key="1">
    <source>
        <dbReference type="Pfam" id="PF05099"/>
    </source>
</evidence>
<dbReference type="AlphaFoldDB" id="A0A9X2X3B3"/>
<evidence type="ECO:0000313" key="3">
    <source>
        <dbReference type="Proteomes" id="UP001145353"/>
    </source>
</evidence>
<dbReference type="Proteomes" id="UP001145353">
    <property type="component" value="Unassembled WGS sequence"/>
</dbReference>
<dbReference type="EMBL" id="JAHXDE010000004">
    <property type="protein sequence ID" value="MCT8505975.1"/>
    <property type="molecule type" value="Genomic_DNA"/>
</dbReference>